<name>A0AAD7YT43_MYTSE</name>
<comment type="caution">
    <text evidence="1">The sequence shown here is derived from an EMBL/GenBank/DDBJ whole genome shotgun (WGS) entry which is preliminary data.</text>
</comment>
<keyword evidence="2" id="KW-1185">Reference proteome</keyword>
<dbReference type="GO" id="GO:0045505">
    <property type="term" value="F:dynein intermediate chain binding"/>
    <property type="evidence" value="ECO:0007669"/>
    <property type="project" value="InterPro"/>
</dbReference>
<dbReference type="GO" id="GO:0051959">
    <property type="term" value="F:dynein light intermediate chain binding"/>
    <property type="evidence" value="ECO:0007669"/>
    <property type="project" value="InterPro"/>
</dbReference>
<dbReference type="PANTHER" id="PTHR22878">
    <property type="entry name" value="DYNEIN HEAVY CHAIN 6, AXONEMAL-LIKE-RELATED"/>
    <property type="match status" value="1"/>
</dbReference>
<reference evidence="1" key="1">
    <citation type="submission" date="2023-03" db="EMBL/GenBank/DDBJ databases">
        <title>Chromosome-level genomes of two armyworms, Mythimna separata and Mythimna loreyi, provide insights into the biosynthesis and reception of sex pheromones.</title>
        <authorList>
            <person name="Zhao H."/>
        </authorList>
    </citation>
    <scope>NUCLEOTIDE SEQUENCE</scope>
    <source>
        <strain evidence="1">BeijingLab</strain>
        <tissue evidence="1">Pupa</tissue>
    </source>
</reference>
<protein>
    <submittedName>
        <fullName evidence="1">Uncharacterized protein</fullName>
    </submittedName>
</protein>
<evidence type="ECO:0000313" key="1">
    <source>
        <dbReference type="EMBL" id="KAJ8726571.1"/>
    </source>
</evidence>
<gene>
    <name evidence="1" type="ORF">PYW07_001269</name>
</gene>
<dbReference type="InterPro" id="IPR026983">
    <property type="entry name" value="DHC"/>
</dbReference>
<accession>A0AAD7YT43</accession>
<dbReference type="EMBL" id="JARGEI010000009">
    <property type="protein sequence ID" value="KAJ8726571.1"/>
    <property type="molecule type" value="Genomic_DNA"/>
</dbReference>
<dbReference type="PANTHER" id="PTHR22878:SF66">
    <property type="entry name" value="DYNEIN AXONEMAL HEAVY CHAIN 7"/>
    <property type="match status" value="1"/>
</dbReference>
<evidence type="ECO:0000313" key="2">
    <source>
        <dbReference type="Proteomes" id="UP001231518"/>
    </source>
</evidence>
<organism evidence="1 2">
    <name type="scientific">Mythimna separata</name>
    <name type="common">Oriental armyworm</name>
    <name type="synonym">Pseudaletia separata</name>
    <dbReference type="NCBI Taxonomy" id="271217"/>
    <lineage>
        <taxon>Eukaryota</taxon>
        <taxon>Metazoa</taxon>
        <taxon>Ecdysozoa</taxon>
        <taxon>Arthropoda</taxon>
        <taxon>Hexapoda</taxon>
        <taxon>Insecta</taxon>
        <taxon>Pterygota</taxon>
        <taxon>Neoptera</taxon>
        <taxon>Endopterygota</taxon>
        <taxon>Lepidoptera</taxon>
        <taxon>Glossata</taxon>
        <taxon>Ditrysia</taxon>
        <taxon>Noctuoidea</taxon>
        <taxon>Noctuidae</taxon>
        <taxon>Noctuinae</taxon>
        <taxon>Hadenini</taxon>
        <taxon>Mythimna</taxon>
    </lineage>
</organism>
<sequence>MRKAREEFRLKLVKLICQEDGGGDENQGAAMPTSEEQNMLRYYYYLRYGIDTIHVAPLDNKIILRVHNLISPNLKKWKETLFTCTDEMREDFMMSMKKAIVDFVLKDPNTEESLEEDDSPLKQEMAKKDDAWRNRYALAQKYLTKNLHSVNPCIAQVLQIWWKQFNDLRLISMKDIMTTNEAYELQDFCFVCKRHIEAAGNVLAHQWIPAIQAIFLQGSKKRLIPDPKQASKMKHFYNCLGCIMTYNLQTLCLKSMKEFTDYIMDVGGTNQGFVINLGFTNDAIEFDPTFKQFKDQLSLLYEFLIDACRQSPRLETLLYQDYSDVTRATLRPIIDHELRKHYKKQIVELIAEQRIGPELRVQDFDDYICLLNGESLSEVQAFVNSDPEKTFEEYCEEAVKYVDLAREIPSKLEGTIVIGMFQMQRGELIVSLRAAATRMANTLLRRMTEDYQVMIRAIYDEYATIANTLLTPPADTAALMELIDYVKKVEDVILAEMEDKLRNVMRYIVFLGDYTNFSPLELKSNNQTYHWYARMPGIIEESKTICDQKKQEYQELLKVRIAKFIDDLDIYELQCNEVQYWGDINELPKYVSRARHLDDKLANALTKIDQFNEEESSFGWELSQYPKRKAVYDKLVPFKKLFDAGYDFIEKYHNWMSSKVGSFDPEDIEADVSYYYKIVYKLEKSFADVPETHRLATSVR</sequence>
<dbReference type="GO" id="GO:0007018">
    <property type="term" value="P:microtubule-based movement"/>
    <property type="evidence" value="ECO:0007669"/>
    <property type="project" value="InterPro"/>
</dbReference>
<proteinExistence type="predicted"/>
<dbReference type="AlphaFoldDB" id="A0AAD7YT43"/>
<dbReference type="GO" id="GO:0030286">
    <property type="term" value="C:dynein complex"/>
    <property type="evidence" value="ECO:0007669"/>
    <property type="project" value="InterPro"/>
</dbReference>
<dbReference type="Proteomes" id="UP001231518">
    <property type="component" value="Chromosome 10"/>
</dbReference>